<accession>A0AAD5MLF3</accession>
<evidence type="ECO:0000313" key="2">
    <source>
        <dbReference type="Proteomes" id="UP001196413"/>
    </source>
</evidence>
<organism evidence="1 2">
    <name type="scientific">Parelaphostrongylus tenuis</name>
    <name type="common">Meningeal worm</name>
    <dbReference type="NCBI Taxonomy" id="148309"/>
    <lineage>
        <taxon>Eukaryota</taxon>
        <taxon>Metazoa</taxon>
        <taxon>Ecdysozoa</taxon>
        <taxon>Nematoda</taxon>
        <taxon>Chromadorea</taxon>
        <taxon>Rhabditida</taxon>
        <taxon>Rhabditina</taxon>
        <taxon>Rhabditomorpha</taxon>
        <taxon>Strongyloidea</taxon>
        <taxon>Metastrongylidae</taxon>
        <taxon>Parelaphostrongylus</taxon>
    </lineage>
</organism>
<sequence>MEDETSFMKTPEMTAEVLVIEMTGEVRKDKWGLHVFDERQRNVGKGKRGQRRGYFLIDGLGGNKR</sequence>
<dbReference type="Proteomes" id="UP001196413">
    <property type="component" value="Unassembled WGS sequence"/>
</dbReference>
<comment type="caution">
    <text evidence="1">The sequence shown here is derived from an EMBL/GenBank/DDBJ whole genome shotgun (WGS) entry which is preliminary data.</text>
</comment>
<proteinExistence type="predicted"/>
<keyword evidence="2" id="KW-1185">Reference proteome</keyword>
<dbReference type="AlphaFoldDB" id="A0AAD5MLF3"/>
<name>A0AAD5MLF3_PARTN</name>
<reference evidence="1" key="1">
    <citation type="submission" date="2021-06" db="EMBL/GenBank/DDBJ databases">
        <title>Parelaphostrongylus tenuis whole genome reference sequence.</title>
        <authorList>
            <person name="Garwood T.J."/>
            <person name="Larsen P.A."/>
            <person name="Fountain-Jones N.M."/>
            <person name="Garbe J.R."/>
            <person name="Macchietto M.G."/>
            <person name="Kania S.A."/>
            <person name="Gerhold R.W."/>
            <person name="Richards J.E."/>
            <person name="Wolf T.M."/>
        </authorList>
    </citation>
    <scope>NUCLEOTIDE SEQUENCE</scope>
    <source>
        <strain evidence="1">MNPRO001-30</strain>
        <tissue evidence="1">Meninges</tissue>
    </source>
</reference>
<gene>
    <name evidence="1" type="ORF">KIN20_005615</name>
</gene>
<dbReference type="EMBL" id="JAHQIW010000773">
    <property type="protein sequence ID" value="KAJ1349936.1"/>
    <property type="molecule type" value="Genomic_DNA"/>
</dbReference>
<protein>
    <submittedName>
        <fullName evidence="1">Uncharacterized protein</fullName>
    </submittedName>
</protein>
<evidence type="ECO:0000313" key="1">
    <source>
        <dbReference type="EMBL" id="KAJ1349936.1"/>
    </source>
</evidence>